<dbReference type="PROSITE" id="PS51733">
    <property type="entry name" value="BPL_LPL_CATALYTIC"/>
    <property type="match status" value="1"/>
</dbReference>
<organism evidence="5 6">
    <name type="scientific">Auraticoccus monumenti</name>
    <dbReference type="NCBI Taxonomy" id="675864"/>
    <lineage>
        <taxon>Bacteria</taxon>
        <taxon>Bacillati</taxon>
        <taxon>Actinomycetota</taxon>
        <taxon>Actinomycetes</taxon>
        <taxon>Propionibacteriales</taxon>
        <taxon>Propionibacteriaceae</taxon>
        <taxon>Auraticoccus</taxon>
    </lineage>
</organism>
<accession>A0A1G6XZZ0</accession>
<evidence type="ECO:0000256" key="3">
    <source>
        <dbReference type="ARBA" id="ARBA00024227"/>
    </source>
</evidence>
<dbReference type="AlphaFoldDB" id="A0A1G6XZZ0"/>
<dbReference type="PANTHER" id="PTHR12835:SF5">
    <property type="entry name" value="BIOTIN--PROTEIN LIGASE"/>
    <property type="match status" value="1"/>
</dbReference>
<protein>
    <recommendedName>
        <fullName evidence="3">biotin--[biotin carboxyl-carrier protein] ligase</fullName>
        <ecNumber evidence="3">6.3.4.15</ecNumber>
    </recommendedName>
</protein>
<dbReference type="Proteomes" id="UP000198546">
    <property type="component" value="Chromosome i"/>
</dbReference>
<dbReference type="EMBL" id="LT629688">
    <property type="protein sequence ID" value="SDD83719.1"/>
    <property type="molecule type" value="Genomic_DNA"/>
</dbReference>
<sequence length="270" mass="27879">MTVPGEPIDLDPGPLAELLADPVRWPVVQVVGSTGSTNADLAAAVRAGGARVGTVRLAWYQTSGRGRLDRRWEAPPGSMAAVSVLVDATAVAPDRLPWLSLVTGLGVVAGVGAATGLRPELKWPNDVLLDGRKLCGILAERVDGPEGARVVLGLGLNLTQRAEELPVPTATSLALAGARDVDGTAVVAACLRALGSVLDRWRTGDPTLVGDYRARCGTLGRDVVVHLPGGDRATGRAVDVDANGRVVVRVGGVDRAFAVGDVVHLRPRSG</sequence>
<dbReference type="Gene3D" id="2.30.30.100">
    <property type="match status" value="1"/>
</dbReference>
<dbReference type="InterPro" id="IPR003142">
    <property type="entry name" value="BPL_C"/>
</dbReference>
<dbReference type="GO" id="GO:0005737">
    <property type="term" value="C:cytoplasm"/>
    <property type="evidence" value="ECO:0007669"/>
    <property type="project" value="TreeGrafter"/>
</dbReference>
<reference evidence="5 6" key="1">
    <citation type="submission" date="2016-10" db="EMBL/GenBank/DDBJ databases">
        <authorList>
            <person name="de Groot N.N."/>
        </authorList>
    </citation>
    <scope>NUCLEOTIDE SEQUENCE [LARGE SCALE GENOMIC DNA]</scope>
    <source>
        <strain evidence="5 6">MON 2.2</strain>
    </source>
</reference>
<name>A0A1G6XZZ0_9ACTN</name>
<keyword evidence="6" id="KW-1185">Reference proteome</keyword>
<dbReference type="OrthoDB" id="9807064at2"/>
<dbReference type="RefSeq" id="WP_090592624.1">
    <property type="nucleotide sequence ID" value="NZ_LT629688.1"/>
</dbReference>
<dbReference type="CDD" id="cd16442">
    <property type="entry name" value="BPL"/>
    <property type="match status" value="1"/>
</dbReference>
<dbReference type="Pfam" id="PF02237">
    <property type="entry name" value="BPL_C"/>
    <property type="match status" value="1"/>
</dbReference>
<dbReference type="SUPFAM" id="SSF55681">
    <property type="entry name" value="Class II aaRS and biotin synthetases"/>
    <property type="match status" value="1"/>
</dbReference>
<dbReference type="STRING" id="675864.SAMN04489747_1859"/>
<dbReference type="GO" id="GO:0004077">
    <property type="term" value="F:biotin--[biotin carboxyl-carrier protein] ligase activity"/>
    <property type="evidence" value="ECO:0007669"/>
    <property type="project" value="UniProtKB-EC"/>
</dbReference>
<keyword evidence="1 5" id="KW-0436">Ligase</keyword>
<dbReference type="EC" id="6.3.4.15" evidence="3"/>
<gene>
    <name evidence="5" type="ORF">SAMN04489747_1859</name>
</gene>
<keyword evidence="2" id="KW-0092">Biotin</keyword>
<dbReference type="InterPro" id="IPR004143">
    <property type="entry name" value="BPL_LPL_catalytic"/>
</dbReference>
<dbReference type="Gene3D" id="3.30.930.10">
    <property type="entry name" value="Bira Bifunctional Protein, Domain 2"/>
    <property type="match status" value="1"/>
</dbReference>
<dbReference type="InterPro" id="IPR004408">
    <property type="entry name" value="Biotin_CoA_COase_ligase"/>
</dbReference>
<proteinExistence type="predicted"/>
<evidence type="ECO:0000313" key="5">
    <source>
        <dbReference type="EMBL" id="SDD83719.1"/>
    </source>
</evidence>
<evidence type="ECO:0000256" key="1">
    <source>
        <dbReference type="ARBA" id="ARBA00022598"/>
    </source>
</evidence>
<dbReference type="NCBIfam" id="TIGR00121">
    <property type="entry name" value="birA_ligase"/>
    <property type="match status" value="1"/>
</dbReference>
<evidence type="ECO:0000259" key="4">
    <source>
        <dbReference type="PROSITE" id="PS51733"/>
    </source>
</evidence>
<feature type="domain" description="BPL/LPL catalytic" evidence="4">
    <location>
        <begin position="10"/>
        <end position="202"/>
    </location>
</feature>
<dbReference type="InterPro" id="IPR045864">
    <property type="entry name" value="aa-tRNA-synth_II/BPL/LPL"/>
</dbReference>
<dbReference type="Pfam" id="PF03099">
    <property type="entry name" value="BPL_LplA_LipB"/>
    <property type="match status" value="1"/>
</dbReference>
<dbReference type="PANTHER" id="PTHR12835">
    <property type="entry name" value="BIOTIN PROTEIN LIGASE"/>
    <property type="match status" value="1"/>
</dbReference>
<evidence type="ECO:0000256" key="2">
    <source>
        <dbReference type="ARBA" id="ARBA00023267"/>
    </source>
</evidence>
<evidence type="ECO:0000313" key="6">
    <source>
        <dbReference type="Proteomes" id="UP000198546"/>
    </source>
</evidence>